<protein>
    <recommendedName>
        <fullName evidence="7">NADH-quinone oxidoreductase subunit</fullName>
        <ecNumber evidence="7">7.1.1.-</ecNumber>
    </recommendedName>
</protein>
<keyword evidence="6 8" id="KW-0472">Membrane</keyword>
<feature type="transmembrane region" description="Helical" evidence="8">
    <location>
        <begin position="82"/>
        <end position="103"/>
    </location>
</feature>
<dbReference type="EMBL" id="BAABJO010000001">
    <property type="protein sequence ID" value="GAA5109596.1"/>
    <property type="molecule type" value="Genomic_DNA"/>
</dbReference>
<evidence type="ECO:0000256" key="4">
    <source>
        <dbReference type="ARBA" id="ARBA00022692"/>
    </source>
</evidence>
<sequence length="140" mass="15349">MPLDIRALDRRVSDTPYGYRGGMVVAEFGPVLVVLAVGVGAVLACYALSALLAVRPPLDGVAAFAGGLPAREHAVSRYHVRWYPVTMVFLAFDMEMLFMYPWTLVVSRVGAAAVIEMFLFLAILLAGVLYAWREGALRWT</sequence>
<dbReference type="RefSeq" id="WP_345602350.1">
    <property type="nucleotide sequence ID" value="NZ_BAABJO010000001.1"/>
</dbReference>
<keyword evidence="7" id="KW-0874">Quinone</keyword>
<comment type="similarity">
    <text evidence="2 7">Belongs to the complex I subunit 3 family.</text>
</comment>
<organism evidence="9 10">
    <name type="scientific">Pseudonocardia adelaidensis</name>
    <dbReference type="NCBI Taxonomy" id="648754"/>
    <lineage>
        <taxon>Bacteria</taxon>
        <taxon>Bacillati</taxon>
        <taxon>Actinomycetota</taxon>
        <taxon>Actinomycetes</taxon>
        <taxon>Pseudonocardiales</taxon>
        <taxon>Pseudonocardiaceae</taxon>
        <taxon>Pseudonocardia</taxon>
    </lineage>
</organism>
<reference evidence="10" key="1">
    <citation type="journal article" date="2019" name="Int. J. Syst. Evol. Microbiol.">
        <title>The Global Catalogue of Microorganisms (GCM) 10K type strain sequencing project: providing services to taxonomists for standard genome sequencing and annotation.</title>
        <authorList>
            <consortium name="The Broad Institute Genomics Platform"/>
            <consortium name="The Broad Institute Genome Sequencing Center for Infectious Disease"/>
            <person name="Wu L."/>
            <person name="Ma J."/>
        </authorList>
    </citation>
    <scope>NUCLEOTIDE SEQUENCE [LARGE SCALE GENOMIC DNA]</scope>
    <source>
        <strain evidence="10">JCM 18302</strain>
    </source>
</reference>
<accession>A0ABP9N6Y1</accession>
<keyword evidence="5 8" id="KW-1133">Transmembrane helix</keyword>
<evidence type="ECO:0000256" key="7">
    <source>
        <dbReference type="RuleBase" id="RU003639"/>
    </source>
</evidence>
<evidence type="ECO:0000256" key="3">
    <source>
        <dbReference type="ARBA" id="ARBA00022448"/>
    </source>
</evidence>
<dbReference type="EC" id="7.1.1.-" evidence="7"/>
<feature type="transmembrane region" description="Helical" evidence="8">
    <location>
        <begin position="109"/>
        <end position="132"/>
    </location>
</feature>
<comment type="function">
    <text evidence="7">NDH-1 shuttles electrons from NADH, via FMN and iron-sulfur (Fe-S) centers, to quinones in the respiratory chain.</text>
</comment>
<feature type="transmembrane region" description="Helical" evidence="8">
    <location>
        <begin position="31"/>
        <end position="54"/>
    </location>
</feature>
<evidence type="ECO:0000256" key="6">
    <source>
        <dbReference type="ARBA" id="ARBA00023136"/>
    </source>
</evidence>
<dbReference type="PANTHER" id="PTHR11058:SF9">
    <property type="entry name" value="NADH-UBIQUINONE OXIDOREDUCTASE CHAIN 3"/>
    <property type="match status" value="1"/>
</dbReference>
<keyword evidence="4 7" id="KW-0812">Transmembrane</keyword>
<dbReference type="Gene3D" id="1.20.58.1610">
    <property type="entry name" value="NADH:ubiquinone/plastoquinone oxidoreductase, chain 3"/>
    <property type="match status" value="1"/>
</dbReference>
<keyword evidence="10" id="KW-1185">Reference proteome</keyword>
<dbReference type="PANTHER" id="PTHR11058">
    <property type="entry name" value="NADH-UBIQUINONE OXIDOREDUCTASE CHAIN 3"/>
    <property type="match status" value="1"/>
</dbReference>
<dbReference type="InterPro" id="IPR038430">
    <property type="entry name" value="NDAH_ubi_oxred_su3_sf"/>
</dbReference>
<gene>
    <name evidence="9" type="ORF">GCM10023320_00300</name>
</gene>
<dbReference type="Proteomes" id="UP001500804">
    <property type="component" value="Unassembled WGS sequence"/>
</dbReference>
<dbReference type="InterPro" id="IPR000440">
    <property type="entry name" value="NADH_UbQ/plastoQ_OxRdtase_su3"/>
</dbReference>
<evidence type="ECO:0000256" key="5">
    <source>
        <dbReference type="ARBA" id="ARBA00022989"/>
    </source>
</evidence>
<dbReference type="Pfam" id="PF00507">
    <property type="entry name" value="Oxidored_q4"/>
    <property type="match status" value="1"/>
</dbReference>
<evidence type="ECO:0000256" key="8">
    <source>
        <dbReference type="SAM" id="Phobius"/>
    </source>
</evidence>
<keyword evidence="3" id="KW-0813">Transport</keyword>
<comment type="catalytic activity">
    <reaction evidence="7">
        <text>a quinone + NADH + 5 H(+)(in) = a quinol + NAD(+) + 4 H(+)(out)</text>
        <dbReference type="Rhea" id="RHEA:57888"/>
        <dbReference type="ChEBI" id="CHEBI:15378"/>
        <dbReference type="ChEBI" id="CHEBI:24646"/>
        <dbReference type="ChEBI" id="CHEBI:57540"/>
        <dbReference type="ChEBI" id="CHEBI:57945"/>
        <dbReference type="ChEBI" id="CHEBI:132124"/>
    </reaction>
</comment>
<evidence type="ECO:0000313" key="9">
    <source>
        <dbReference type="EMBL" id="GAA5109596.1"/>
    </source>
</evidence>
<keyword evidence="7" id="KW-0520">NAD</keyword>
<name>A0ABP9N6Y1_9PSEU</name>
<comment type="subcellular location">
    <subcellularLocation>
        <location evidence="7">Cell membrane</location>
        <topology evidence="7">Multi-pass membrane protein</topology>
    </subcellularLocation>
    <subcellularLocation>
        <location evidence="1">Membrane</location>
    </subcellularLocation>
</comment>
<evidence type="ECO:0000256" key="1">
    <source>
        <dbReference type="ARBA" id="ARBA00004370"/>
    </source>
</evidence>
<comment type="caution">
    <text evidence="9">The sequence shown here is derived from an EMBL/GenBank/DDBJ whole genome shotgun (WGS) entry which is preliminary data.</text>
</comment>
<evidence type="ECO:0000313" key="10">
    <source>
        <dbReference type="Proteomes" id="UP001500804"/>
    </source>
</evidence>
<proteinExistence type="inferred from homology"/>
<evidence type="ECO:0000256" key="2">
    <source>
        <dbReference type="ARBA" id="ARBA00008472"/>
    </source>
</evidence>